<accession>A0A9X7W054</accession>
<evidence type="ECO:0000313" key="1">
    <source>
        <dbReference type="EMBL" id="QSO47805.1"/>
    </source>
</evidence>
<reference evidence="1 2" key="1">
    <citation type="submission" date="2021-02" db="EMBL/GenBank/DDBJ databases">
        <title>Alicyclobacillus curvatus sp. nov. and Alicyclobacillus mengziensis sp. nov., two acidophilic bacteria isolated from acid mine drainage.</title>
        <authorList>
            <person name="Huang Y."/>
        </authorList>
    </citation>
    <scope>NUCLEOTIDE SEQUENCE [LARGE SCALE GENOMIC DNA]</scope>
    <source>
        <strain evidence="1 2">S30H14</strain>
    </source>
</reference>
<name>A0A9X7W054_9BACL</name>
<keyword evidence="2" id="KW-1185">Reference proteome</keyword>
<evidence type="ECO:0000313" key="2">
    <source>
        <dbReference type="Proteomes" id="UP000663505"/>
    </source>
</evidence>
<dbReference type="KEGG" id="afx:JZ786_01805"/>
<dbReference type="RefSeq" id="WP_206657148.1">
    <property type="nucleotide sequence ID" value="NZ_CP071182.1"/>
</dbReference>
<proteinExistence type="predicted"/>
<dbReference type="AlphaFoldDB" id="A0A9X7W054"/>
<gene>
    <name evidence="1" type="ORF">JZ786_01805</name>
</gene>
<sequence>MRPWSSKTEKRVKTEVVLMVDCKQEIAAKLEQIRGTTKPLVLLRLVQTTCIKASAESQR</sequence>
<dbReference type="Proteomes" id="UP000663505">
    <property type="component" value="Chromosome"/>
</dbReference>
<organism evidence="1 2">
    <name type="scientific">Alicyclobacillus mengziensis</name>
    <dbReference type="NCBI Taxonomy" id="2931921"/>
    <lineage>
        <taxon>Bacteria</taxon>
        <taxon>Bacillati</taxon>
        <taxon>Bacillota</taxon>
        <taxon>Bacilli</taxon>
        <taxon>Bacillales</taxon>
        <taxon>Alicyclobacillaceae</taxon>
        <taxon>Alicyclobacillus</taxon>
    </lineage>
</organism>
<dbReference type="EMBL" id="CP071182">
    <property type="protein sequence ID" value="QSO47805.1"/>
    <property type="molecule type" value="Genomic_DNA"/>
</dbReference>
<protein>
    <submittedName>
        <fullName evidence="1">Uncharacterized protein</fullName>
    </submittedName>
</protein>